<protein>
    <submittedName>
        <fullName evidence="2">Asp-tRNAAsn/Glu-tRNAGln amidotransferase A subunit</fullName>
    </submittedName>
</protein>
<dbReference type="InterPro" id="IPR000120">
    <property type="entry name" value="Amidase"/>
</dbReference>
<evidence type="ECO:0000259" key="1">
    <source>
        <dbReference type="Pfam" id="PF01425"/>
    </source>
</evidence>
<dbReference type="AlphaFoldDB" id="A0A1M5EIV8"/>
<dbReference type="InterPro" id="IPR036928">
    <property type="entry name" value="AS_sf"/>
</dbReference>
<sequence length="556" mass="61021">MQNVYRLIKTIVCFTSLLVLTPSIRAQEISVSEIINTEKMYDLHFTAAKRDSMLNQLKANLKLYQYLHGFNLPNSVPLSNWFDPVLPAMTFNTKQQAITWNIPERLAMPADTNQLAFYTIPQLASLLRHHKTTSVQLTRFFINRLKKYGDTLHCVISLTEEIAIEQAKKADAAFAKGIYKSPLQGIPYGLKDLFAVKGTRTTYGTPPFKDQVIEEDAFVYQQLEKAGAVLIAKLSMGELAMDDIWFGGQTKNPWNLQQGSNGSSAGSASATVAGLVPFAIGTETYGSIVAPSAVCGATGLRPTFGSVARTGGMNLAWTSDRIGPICRNAEDAALVFAFIHGSDTYDRASRTMPFNYTGTVDLKNIKVAYAKNYIDTLPGNSAEKAVIKTLKDAGVQVTAIDFPSNLHTNDLLTTIWAAEAAAAFDPLTRSGKDSLMVQQWQSRYPNMLRSARFIPAVEYLTVCRLRYMVMQQAFPLLSKYDIIIVPSMADEPMALTCLTGNPCITLPAGNAAAGNAPPSITLIGGKLYSEAVIAAFAKKFQQMTTYHQQHPPMFSN</sequence>
<organism evidence="2 3">
    <name type="scientific">Flavisolibacter ginsengisoli DSM 18119</name>
    <dbReference type="NCBI Taxonomy" id="1121884"/>
    <lineage>
        <taxon>Bacteria</taxon>
        <taxon>Pseudomonadati</taxon>
        <taxon>Bacteroidota</taxon>
        <taxon>Chitinophagia</taxon>
        <taxon>Chitinophagales</taxon>
        <taxon>Chitinophagaceae</taxon>
        <taxon>Flavisolibacter</taxon>
    </lineage>
</organism>
<dbReference type="Pfam" id="PF01425">
    <property type="entry name" value="Amidase"/>
    <property type="match status" value="1"/>
</dbReference>
<proteinExistence type="predicted"/>
<dbReference type="PANTHER" id="PTHR11895:SF73">
    <property type="entry name" value="AMIDASE FAMILY PROTEIN"/>
    <property type="match status" value="1"/>
</dbReference>
<dbReference type="STRING" id="1121884.SAMN02745131_03541"/>
<dbReference type="InterPro" id="IPR023631">
    <property type="entry name" value="Amidase_dom"/>
</dbReference>
<dbReference type="OrthoDB" id="9811471at2"/>
<dbReference type="RefSeq" id="WP_072836664.1">
    <property type="nucleotide sequence ID" value="NZ_FQUU01000018.1"/>
</dbReference>
<dbReference type="PANTHER" id="PTHR11895">
    <property type="entry name" value="TRANSAMIDASE"/>
    <property type="match status" value="1"/>
</dbReference>
<keyword evidence="2" id="KW-0808">Transferase</keyword>
<gene>
    <name evidence="2" type="ORF">SAMN02745131_03541</name>
</gene>
<feature type="domain" description="Amidase" evidence="1">
    <location>
        <begin position="137"/>
        <end position="495"/>
    </location>
</feature>
<dbReference type="Gene3D" id="3.90.1300.10">
    <property type="entry name" value="Amidase signature (AS) domain"/>
    <property type="match status" value="1"/>
</dbReference>
<reference evidence="2 3" key="1">
    <citation type="submission" date="2016-11" db="EMBL/GenBank/DDBJ databases">
        <authorList>
            <person name="Jaros S."/>
            <person name="Januszkiewicz K."/>
            <person name="Wedrychowicz H."/>
        </authorList>
    </citation>
    <scope>NUCLEOTIDE SEQUENCE [LARGE SCALE GENOMIC DNA]</scope>
    <source>
        <strain evidence="2 3">DSM 18119</strain>
    </source>
</reference>
<accession>A0A1M5EIV8</accession>
<dbReference type="GO" id="GO:0016740">
    <property type="term" value="F:transferase activity"/>
    <property type="evidence" value="ECO:0007669"/>
    <property type="project" value="UniProtKB-KW"/>
</dbReference>
<name>A0A1M5EIV8_9BACT</name>
<evidence type="ECO:0000313" key="2">
    <source>
        <dbReference type="EMBL" id="SHF79001.1"/>
    </source>
</evidence>
<keyword evidence="3" id="KW-1185">Reference proteome</keyword>
<evidence type="ECO:0000313" key="3">
    <source>
        <dbReference type="Proteomes" id="UP000184048"/>
    </source>
</evidence>
<dbReference type="GO" id="GO:0050567">
    <property type="term" value="F:glutaminyl-tRNA synthase (glutamine-hydrolyzing) activity"/>
    <property type="evidence" value="ECO:0007669"/>
    <property type="project" value="TreeGrafter"/>
</dbReference>
<dbReference type="SUPFAM" id="SSF75304">
    <property type="entry name" value="Amidase signature (AS) enzymes"/>
    <property type="match status" value="1"/>
</dbReference>
<dbReference type="EMBL" id="FQUU01000018">
    <property type="protein sequence ID" value="SHF79001.1"/>
    <property type="molecule type" value="Genomic_DNA"/>
</dbReference>
<dbReference type="Proteomes" id="UP000184048">
    <property type="component" value="Unassembled WGS sequence"/>
</dbReference>